<dbReference type="PANTHER" id="PTHR13634">
    <property type="entry name" value="RIBOSOME BIOGENESIS PROTEIN BRIX"/>
    <property type="match status" value="1"/>
</dbReference>
<dbReference type="GO" id="GO:0000027">
    <property type="term" value="P:ribosomal large subunit assembly"/>
    <property type="evidence" value="ECO:0007669"/>
    <property type="project" value="TreeGrafter"/>
</dbReference>
<dbReference type="EMBL" id="KK365245">
    <property type="protein sequence ID" value="KCZ79637.1"/>
    <property type="molecule type" value="Genomic_DNA"/>
</dbReference>
<dbReference type="STRING" id="1288291.A0A059EXQ7"/>
<evidence type="ECO:0000256" key="1">
    <source>
        <dbReference type="ARBA" id="ARBA00004604"/>
    </source>
</evidence>
<evidence type="ECO:0000256" key="4">
    <source>
        <dbReference type="ARBA" id="ARBA00023242"/>
    </source>
</evidence>
<evidence type="ECO:0000256" key="2">
    <source>
        <dbReference type="ARBA" id="ARBA00006369"/>
    </source>
</evidence>
<dbReference type="GO" id="GO:0006364">
    <property type="term" value="P:rRNA processing"/>
    <property type="evidence" value="ECO:0007669"/>
    <property type="project" value="InterPro"/>
</dbReference>
<proteinExistence type="inferred from homology"/>
<dbReference type="HOGENOM" id="CLU_048373_2_0_1"/>
<protein>
    <recommendedName>
        <fullName evidence="5">Brix domain-containing protein</fullName>
    </recommendedName>
</protein>
<comment type="subcellular location">
    <subcellularLocation>
        <location evidence="1">Nucleus</location>
        <location evidence="1">Nucleolus</location>
    </subcellularLocation>
</comment>
<feature type="domain" description="Brix" evidence="5">
    <location>
        <begin position="1"/>
        <end position="174"/>
    </location>
</feature>
<keyword evidence="7" id="KW-1185">Reference proteome</keyword>
<evidence type="ECO:0000313" key="7">
    <source>
        <dbReference type="Proteomes" id="UP000030655"/>
    </source>
</evidence>
<dbReference type="PANTHER" id="PTHR13634:SF0">
    <property type="entry name" value="RIBOSOME BIOGENESIS PROTEIN BRX1 HOMOLOG"/>
    <property type="match status" value="1"/>
</dbReference>
<reference evidence="6 7" key="2">
    <citation type="submission" date="2014-03" db="EMBL/GenBank/DDBJ databases">
        <title>The Genome Sequence of Anncaliia algerae insect isolate PRA339.</title>
        <authorList>
            <consortium name="The Broad Institute Genome Sequencing Platform"/>
            <consortium name="The Broad Institute Genome Sequencing Center for Infectious Disease"/>
            <person name="Cuomo C."/>
            <person name="Becnel J."/>
            <person name="Sanscrainte N."/>
            <person name="Walker B."/>
            <person name="Young S.K."/>
            <person name="Zeng Q."/>
            <person name="Gargeya S."/>
            <person name="Fitzgerald M."/>
            <person name="Haas B."/>
            <person name="Abouelleil A."/>
            <person name="Alvarado L."/>
            <person name="Arachchi H.M."/>
            <person name="Berlin A.M."/>
            <person name="Chapman S.B."/>
            <person name="Dewar J."/>
            <person name="Goldberg J."/>
            <person name="Griggs A."/>
            <person name="Gujja S."/>
            <person name="Hansen M."/>
            <person name="Howarth C."/>
            <person name="Imamovic A."/>
            <person name="Larimer J."/>
            <person name="McCowan C."/>
            <person name="Murphy C."/>
            <person name="Neiman D."/>
            <person name="Pearson M."/>
            <person name="Priest M."/>
            <person name="Roberts A."/>
            <person name="Saif S."/>
            <person name="Shea T."/>
            <person name="Sisk P."/>
            <person name="Sykes S."/>
            <person name="Wortman J."/>
            <person name="Nusbaum C."/>
            <person name="Birren B."/>
        </authorList>
    </citation>
    <scope>NUCLEOTIDE SEQUENCE [LARGE SCALE GENOMIC DNA]</scope>
    <source>
        <strain evidence="6 7">PRA339</strain>
    </source>
</reference>
<evidence type="ECO:0000256" key="3">
    <source>
        <dbReference type="ARBA" id="ARBA00022517"/>
    </source>
</evidence>
<reference evidence="7" key="1">
    <citation type="submission" date="2013-02" db="EMBL/GenBank/DDBJ databases">
        <authorList>
            <consortium name="The Broad Institute Genome Sequencing Platform"/>
            <person name="Cuomo C."/>
            <person name="Becnel J."/>
            <person name="Sanscrainte N."/>
            <person name="Walker B."/>
            <person name="Young S.K."/>
            <person name="Zeng Q."/>
            <person name="Gargeya S."/>
            <person name="Fitzgerald M."/>
            <person name="Haas B."/>
            <person name="Abouelleil A."/>
            <person name="Alvarado L."/>
            <person name="Arachchi H.M."/>
            <person name="Berlin A.M."/>
            <person name="Chapman S.B."/>
            <person name="Dewar J."/>
            <person name="Goldberg J."/>
            <person name="Griggs A."/>
            <person name="Gujja S."/>
            <person name="Hansen M."/>
            <person name="Howarth C."/>
            <person name="Imamovic A."/>
            <person name="Larimer J."/>
            <person name="McCowan C."/>
            <person name="Murphy C."/>
            <person name="Neiman D."/>
            <person name="Pearson M."/>
            <person name="Priest M."/>
            <person name="Roberts A."/>
            <person name="Saif S."/>
            <person name="Shea T."/>
            <person name="Sisk P."/>
            <person name="Sykes S."/>
            <person name="Wortman J."/>
            <person name="Nusbaum C."/>
            <person name="Birren B."/>
        </authorList>
    </citation>
    <scope>NUCLEOTIDE SEQUENCE [LARGE SCALE GENOMIC DNA]</scope>
    <source>
        <strain evidence="7">PRA339</strain>
    </source>
</reference>
<dbReference type="InterPro" id="IPR007109">
    <property type="entry name" value="Brix"/>
</dbReference>
<evidence type="ECO:0000259" key="5">
    <source>
        <dbReference type="PROSITE" id="PS50833"/>
    </source>
</evidence>
<dbReference type="OrthoDB" id="1638493at2759"/>
<dbReference type="PROSITE" id="PS50833">
    <property type="entry name" value="BRIX"/>
    <property type="match status" value="1"/>
</dbReference>
<dbReference type="Proteomes" id="UP000030655">
    <property type="component" value="Unassembled WGS sequence"/>
</dbReference>
<dbReference type="GO" id="GO:0005730">
    <property type="term" value="C:nucleolus"/>
    <property type="evidence" value="ECO:0007669"/>
    <property type="project" value="UniProtKB-SubCell"/>
</dbReference>
<dbReference type="SUPFAM" id="SSF52954">
    <property type="entry name" value="Class II aaRS ABD-related"/>
    <property type="match status" value="1"/>
</dbReference>
<dbReference type="InterPro" id="IPR026532">
    <property type="entry name" value="BRX1"/>
</dbReference>
<organism evidence="6 7">
    <name type="scientific">Anncaliia algerae PRA339</name>
    <dbReference type="NCBI Taxonomy" id="1288291"/>
    <lineage>
        <taxon>Eukaryota</taxon>
        <taxon>Fungi</taxon>
        <taxon>Fungi incertae sedis</taxon>
        <taxon>Microsporidia</taxon>
        <taxon>Tubulinosematoidea</taxon>
        <taxon>Tubulinosematidae</taxon>
        <taxon>Anncaliia</taxon>
    </lineage>
</organism>
<accession>A0A059EXQ7</accession>
<dbReference type="AlphaFoldDB" id="A0A059EXQ7"/>
<keyword evidence="3" id="KW-0690">Ribosome biogenesis</keyword>
<dbReference type="VEuPathDB" id="MicrosporidiaDB:H312_02977"/>
<sequence length="188" mass="21752">MKPLILYSKRAPQVIRIMCTDLNKLICSEMETNFDESSIYEIKELVELNECKGCIYFETTKRAAFVWLSSLEGPTIKLRLMNVKLMKFFLGNALKDCAAELIFTKDFDENELSHFRSLVVSLLKSDKPKDRVISFFYHENTIIMRIYSLKDGGLEEIGPRMDLVLEKVLEGTFNGKTLFNKSLIEDKN</sequence>
<name>A0A059EXQ7_9MICR</name>
<keyword evidence="4" id="KW-0539">Nucleus</keyword>
<feature type="non-terminal residue" evidence="6">
    <location>
        <position position="1"/>
    </location>
</feature>
<comment type="similarity">
    <text evidence="2">Belongs to the BRX1 family.</text>
</comment>
<dbReference type="Pfam" id="PF04427">
    <property type="entry name" value="Brix"/>
    <property type="match status" value="1"/>
</dbReference>
<dbReference type="SMART" id="SM00879">
    <property type="entry name" value="Brix"/>
    <property type="match status" value="1"/>
</dbReference>
<gene>
    <name evidence="6" type="ORF">H312_02977</name>
</gene>
<dbReference type="GO" id="GO:0019843">
    <property type="term" value="F:rRNA binding"/>
    <property type="evidence" value="ECO:0007669"/>
    <property type="project" value="InterPro"/>
</dbReference>
<evidence type="ECO:0000313" key="6">
    <source>
        <dbReference type="EMBL" id="KCZ79637.1"/>
    </source>
</evidence>